<name>A0ABW7YD85_STRCE</name>
<keyword evidence="2" id="KW-1185">Reference proteome</keyword>
<evidence type="ECO:0000313" key="1">
    <source>
        <dbReference type="EMBL" id="MFI5680364.1"/>
    </source>
</evidence>
<gene>
    <name evidence="1" type="ORF">ACIA8P_38155</name>
</gene>
<dbReference type="RefSeq" id="WP_398660808.1">
    <property type="nucleotide sequence ID" value="NZ_JBITDC010000020.1"/>
</dbReference>
<proteinExistence type="predicted"/>
<evidence type="ECO:0000313" key="2">
    <source>
        <dbReference type="Proteomes" id="UP001612415"/>
    </source>
</evidence>
<accession>A0ABW7YD85</accession>
<organism evidence="1 2">
    <name type="scientific">Streptomyces cellulosae</name>
    <dbReference type="NCBI Taxonomy" id="1968"/>
    <lineage>
        <taxon>Bacteria</taxon>
        <taxon>Bacillati</taxon>
        <taxon>Actinomycetota</taxon>
        <taxon>Actinomycetes</taxon>
        <taxon>Kitasatosporales</taxon>
        <taxon>Streptomycetaceae</taxon>
        <taxon>Streptomyces</taxon>
    </lineage>
</organism>
<reference evidence="1 2" key="1">
    <citation type="submission" date="2024-10" db="EMBL/GenBank/DDBJ databases">
        <title>The Natural Products Discovery Center: Release of the First 8490 Sequenced Strains for Exploring Actinobacteria Biosynthetic Diversity.</title>
        <authorList>
            <person name="Kalkreuter E."/>
            <person name="Kautsar S.A."/>
            <person name="Yang D."/>
            <person name="Bader C.D."/>
            <person name="Teijaro C.N."/>
            <person name="Fluegel L."/>
            <person name="Davis C.M."/>
            <person name="Simpson J.R."/>
            <person name="Lauterbach L."/>
            <person name="Steele A.D."/>
            <person name="Gui C."/>
            <person name="Meng S."/>
            <person name="Li G."/>
            <person name="Viehrig K."/>
            <person name="Ye F."/>
            <person name="Su P."/>
            <person name="Kiefer A.F."/>
            <person name="Nichols A."/>
            <person name="Cepeda A.J."/>
            <person name="Yan W."/>
            <person name="Fan B."/>
            <person name="Jiang Y."/>
            <person name="Adhikari A."/>
            <person name="Zheng C.-J."/>
            <person name="Schuster L."/>
            <person name="Cowan T.M."/>
            <person name="Smanski M.J."/>
            <person name="Chevrette M.G."/>
            <person name="De Carvalho L.P.S."/>
            <person name="Shen B."/>
        </authorList>
    </citation>
    <scope>NUCLEOTIDE SEQUENCE [LARGE SCALE GENOMIC DNA]</scope>
    <source>
        <strain evidence="1 2">NPDC051599</strain>
    </source>
</reference>
<comment type="caution">
    <text evidence="1">The sequence shown here is derived from an EMBL/GenBank/DDBJ whole genome shotgun (WGS) entry which is preliminary data.</text>
</comment>
<sequence length="44" mass="4334">MSVAVAAEGLAVWLLGWGAAVAAWVAWRGRRGGEAPAGGVDAVA</sequence>
<dbReference type="EMBL" id="JBITDC010000020">
    <property type="protein sequence ID" value="MFI5680364.1"/>
    <property type="molecule type" value="Genomic_DNA"/>
</dbReference>
<protein>
    <submittedName>
        <fullName evidence="1">Uncharacterized protein</fullName>
    </submittedName>
</protein>
<dbReference type="Proteomes" id="UP001612415">
    <property type="component" value="Unassembled WGS sequence"/>
</dbReference>